<proteinExistence type="predicted"/>
<organism evidence="1 2">
    <name type="scientific">Cryptolaemus montrouzieri</name>
    <dbReference type="NCBI Taxonomy" id="559131"/>
    <lineage>
        <taxon>Eukaryota</taxon>
        <taxon>Metazoa</taxon>
        <taxon>Ecdysozoa</taxon>
        <taxon>Arthropoda</taxon>
        <taxon>Hexapoda</taxon>
        <taxon>Insecta</taxon>
        <taxon>Pterygota</taxon>
        <taxon>Neoptera</taxon>
        <taxon>Endopterygota</taxon>
        <taxon>Coleoptera</taxon>
        <taxon>Polyphaga</taxon>
        <taxon>Cucujiformia</taxon>
        <taxon>Coccinelloidea</taxon>
        <taxon>Coccinellidae</taxon>
        <taxon>Scymninae</taxon>
        <taxon>Scymnini</taxon>
        <taxon>Cryptolaemus</taxon>
    </lineage>
</organism>
<dbReference type="Proteomes" id="UP001516400">
    <property type="component" value="Unassembled WGS sequence"/>
</dbReference>
<gene>
    <name evidence="1" type="ORF">HHI36_009873</name>
</gene>
<protein>
    <submittedName>
        <fullName evidence="1">Uncharacterized protein</fullName>
    </submittedName>
</protein>
<sequence>MSQLATFNIGEHLHSRFYISKTKVKLLAIPQYWLFSRDKATWNNLTIFLRTRLPTREQLFDEFAKNRKWLDYRKECYFNIADTTQKPNLNNINNVPLGIRLEEDLYYFVHTKPFTCNKKISFLGDTEP</sequence>
<evidence type="ECO:0000313" key="1">
    <source>
        <dbReference type="EMBL" id="KAL3265669.1"/>
    </source>
</evidence>
<name>A0ABD2MH33_9CUCU</name>
<accession>A0ABD2MH33</accession>
<dbReference type="AlphaFoldDB" id="A0ABD2MH33"/>
<evidence type="ECO:0000313" key="2">
    <source>
        <dbReference type="Proteomes" id="UP001516400"/>
    </source>
</evidence>
<keyword evidence="2" id="KW-1185">Reference proteome</keyword>
<reference evidence="1 2" key="1">
    <citation type="journal article" date="2021" name="BMC Biol.">
        <title>Horizontally acquired antibacterial genes associated with adaptive radiation of ladybird beetles.</title>
        <authorList>
            <person name="Li H.S."/>
            <person name="Tang X.F."/>
            <person name="Huang Y.H."/>
            <person name="Xu Z.Y."/>
            <person name="Chen M.L."/>
            <person name="Du X.Y."/>
            <person name="Qiu B.Y."/>
            <person name="Chen P.T."/>
            <person name="Zhang W."/>
            <person name="Slipinski A."/>
            <person name="Escalona H.E."/>
            <person name="Waterhouse R.M."/>
            <person name="Zwick A."/>
            <person name="Pang H."/>
        </authorList>
    </citation>
    <scope>NUCLEOTIDE SEQUENCE [LARGE SCALE GENOMIC DNA]</scope>
    <source>
        <strain evidence="1">SYSU2018</strain>
    </source>
</reference>
<dbReference type="EMBL" id="JABFTP020000001">
    <property type="protein sequence ID" value="KAL3265669.1"/>
    <property type="molecule type" value="Genomic_DNA"/>
</dbReference>
<comment type="caution">
    <text evidence="1">The sequence shown here is derived from an EMBL/GenBank/DDBJ whole genome shotgun (WGS) entry which is preliminary data.</text>
</comment>